<dbReference type="Gene3D" id="3.80.10.10">
    <property type="entry name" value="Ribonuclease Inhibitor"/>
    <property type="match status" value="1"/>
</dbReference>
<evidence type="ECO:0000256" key="1">
    <source>
        <dbReference type="SAM" id="MobiDB-lite"/>
    </source>
</evidence>
<dbReference type="InterPro" id="IPR032675">
    <property type="entry name" value="LRR_dom_sf"/>
</dbReference>
<gene>
    <name evidence="3" type="ORF">NQ502_11830</name>
</gene>
<dbReference type="InterPro" id="IPR026906">
    <property type="entry name" value="LRR_5"/>
</dbReference>
<dbReference type="SUPFAM" id="SSF52058">
    <property type="entry name" value="L domain-like"/>
    <property type="match status" value="1"/>
</dbReference>
<sequence>MRKKISALFLAIVLTILPPVPYAVCADAKTDAAQVHGGEEGRTEGETEDGEEDQAEDAEEIREPAAEWRLSDSVTAYCEDGVLTISGHGAAVPDGEWSGWGGTVRNVFVEEGITELASYLFADMQDLEEVSLPESLESIGSYVFEGCRKLQHAELPKAIHEIPEGAFRGCVSLDTIELTGSIDSIGPGAFYGCRSLKNTVNFEDAVVVEKGSDFIRVKDREAVTAKIPFDGVSIGDEAFYGCESLKAVLLTGDSGLNTEIFGLKAYGEKGLLTVFCFEENKDAAAAAFSETNVQIVVILTEEETEETAETEKAITDIAVDPYYVLMGFAARAAADNTIAYPTMTPAAYAKTDSRFTVIRPEKFTLNGEYEFCARVLYSGKAYEKQDYTTKVTAFGPWDNKEMGDWAKRIAAGNAQLQNAYKNSGILHTARITDDSGKGKFGAWYRNVGTYKGKIIDAKAVISNYTLYKQGAGQGLGILGLSEDRIGIFAKNISNVTLRIEFYEHGSTTKKVNVKGFALLDDVDYGQGVKVESSYDNIYVLNESTFAVYKNQSMVSPVLIDKSGVNNTDYYPFALQVEFDSNVFEYKYHNDRYFYRDGLANAYIDPAAYAKAGSWNAYWKSREPYFVDNLNPGYQGFSARRMAKTSLPVPAMTVTDHDEKAVQENTLDSLSETYFYTISQNIPREEPDYYYSDFTVRDILPECLEFVSAKVEDDAGKDVTFRFLVSHDDQNVTFQVKSPASAIFYGVTYHFKVHVRVRQPMDYEVWLNSETGYYDTENQSVSVLTRGGGSSSKKSNTVKTRFRDEISINYHSNYRSKAQEQLTEKTYRNFPYTVRGNDDKIHFTEGETAVFAGWDQIPEAFAENVRFPDAKLPMEVEDTAKVLGQPDLYAIWDYAPDVSRENVPVYYEGESITKEKLTKEVKVRDLEDNRRGIELPLDIRKIRSDDGTLTRNYPEGMQGKDDFHVSFEELGKVKEDGDQTLWVTYHTIDSAGNETNKELKILIRFNYPPEIEASDRTYLLDEVRNGMLTEELVRSFASAADVEDDEAKALGLMVDGKLVDINDNLSVVGFDGEAFKTPGEILVTYHVLDRFGKETFRSITISVIDGEAEALPDAEGEVRFISEKYYLMGQDEGGLHEDSRWYTQQDYVDRITEAFSNTKSEGGEWKILQGKWCFSNDKIMRAKQYIREMGIGNSQTADGLEGFLKEFPQEDE</sequence>
<proteinExistence type="predicted"/>
<dbReference type="PANTHER" id="PTHR45661:SF3">
    <property type="entry name" value="IG-LIKE DOMAIN-CONTAINING PROTEIN"/>
    <property type="match status" value="1"/>
</dbReference>
<accession>A0ABY5VCA3</accession>
<keyword evidence="4" id="KW-1185">Reference proteome</keyword>
<dbReference type="PANTHER" id="PTHR45661">
    <property type="entry name" value="SURFACE ANTIGEN"/>
    <property type="match status" value="1"/>
</dbReference>
<keyword evidence="2" id="KW-0732">Signal</keyword>
<feature type="compositionally biased region" description="Acidic residues" evidence="1">
    <location>
        <begin position="46"/>
        <end position="60"/>
    </location>
</feature>
<evidence type="ECO:0000313" key="3">
    <source>
        <dbReference type="EMBL" id="UWP58080.1"/>
    </source>
</evidence>
<evidence type="ECO:0000313" key="4">
    <source>
        <dbReference type="Proteomes" id="UP001060164"/>
    </source>
</evidence>
<feature type="region of interest" description="Disordered" evidence="1">
    <location>
        <begin position="34"/>
        <end position="63"/>
    </location>
</feature>
<organism evidence="3 4">
    <name type="scientific">Ruminococcus gauvreauii</name>
    <dbReference type="NCBI Taxonomy" id="438033"/>
    <lineage>
        <taxon>Bacteria</taxon>
        <taxon>Bacillati</taxon>
        <taxon>Bacillota</taxon>
        <taxon>Clostridia</taxon>
        <taxon>Eubacteriales</taxon>
        <taxon>Oscillospiraceae</taxon>
        <taxon>Ruminococcus</taxon>
    </lineage>
</organism>
<reference evidence="3" key="1">
    <citation type="journal article" date="2022" name="Cell">
        <title>Design, construction, and in vivo augmentation of a complex gut microbiome.</title>
        <authorList>
            <person name="Cheng A.G."/>
            <person name="Ho P.Y."/>
            <person name="Aranda-Diaz A."/>
            <person name="Jain S."/>
            <person name="Yu F.B."/>
            <person name="Meng X."/>
            <person name="Wang M."/>
            <person name="Iakiviak M."/>
            <person name="Nagashima K."/>
            <person name="Zhao A."/>
            <person name="Murugkar P."/>
            <person name="Patil A."/>
            <person name="Atabakhsh K."/>
            <person name="Weakley A."/>
            <person name="Yan J."/>
            <person name="Brumbaugh A.R."/>
            <person name="Higginbottom S."/>
            <person name="Dimas A."/>
            <person name="Shiver A.L."/>
            <person name="Deutschbauer A."/>
            <person name="Neff N."/>
            <person name="Sonnenburg J.L."/>
            <person name="Huang K.C."/>
            <person name="Fischbach M.A."/>
        </authorList>
    </citation>
    <scope>NUCLEOTIDE SEQUENCE</scope>
    <source>
        <strain evidence="3">DSM 19829</strain>
    </source>
</reference>
<dbReference type="Gene3D" id="2.60.40.740">
    <property type="match status" value="1"/>
</dbReference>
<feature type="signal peptide" evidence="2">
    <location>
        <begin position="1"/>
        <end position="25"/>
    </location>
</feature>
<evidence type="ECO:0000256" key="2">
    <source>
        <dbReference type="SAM" id="SignalP"/>
    </source>
</evidence>
<dbReference type="Proteomes" id="UP001060164">
    <property type="component" value="Chromosome"/>
</dbReference>
<dbReference type="InterPro" id="IPR053139">
    <property type="entry name" value="Surface_bspA-like"/>
</dbReference>
<feature type="chain" id="PRO_5045465214" evidence="2">
    <location>
        <begin position="26"/>
        <end position="1211"/>
    </location>
</feature>
<dbReference type="EMBL" id="CP102290">
    <property type="protein sequence ID" value="UWP58080.1"/>
    <property type="molecule type" value="Genomic_DNA"/>
</dbReference>
<protein>
    <submittedName>
        <fullName evidence="3">Leucine-rich repeat protein</fullName>
    </submittedName>
</protein>
<dbReference type="RefSeq" id="WP_028528524.1">
    <property type="nucleotide sequence ID" value="NZ_CABLBR010000012.1"/>
</dbReference>
<dbReference type="Pfam" id="PF13306">
    <property type="entry name" value="LRR_5"/>
    <property type="match status" value="1"/>
</dbReference>
<name>A0ABY5VCA3_9FIRM</name>